<protein>
    <recommendedName>
        <fullName evidence="2">DUF418 domain-containing protein</fullName>
    </recommendedName>
</protein>
<evidence type="ECO:0000256" key="1">
    <source>
        <dbReference type="SAM" id="Phobius"/>
    </source>
</evidence>
<feature type="domain" description="DUF418" evidence="2">
    <location>
        <begin position="225"/>
        <end position="371"/>
    </location>
</feature>
<comment type="caution">
    <text evidence="3">The sequence shown here is derived from an EMBL/GenBank/DDBJ whole genome shotgun (WGS) entry which is preliminary data.</text>
</comment>
<gene>
    <name evidence="3" type="ORF">J2Z69_001620</name>
</gene>
<name>A0ABS4JFU5_9BACL</name>
<feature type="transmembrane region" description="Helical" evidence="1">
    <location>
        <begin position="260"/>
        <end position="277"/>
    </location>
</feature>
<dbReference type="RefSeq" id="WP_209860905.1">
    <property type="nucleotide sequence ID" value="NZ_JAGGLD010000002.1"/>
</dbReference>
<keyword evidence="1" id="KW-1133">Transmembrane helix</keyword>
<dbReference type="EMBL" id="JAGGLD010000002">
    <property type="protein sequence ID" value="MBP2000589.1"/>
    <property type="molecule type" value="Genomic_DNA"/>
</dbReference>
<dbReference type="PANTHER" id="PTHR30590:SF3">
    <property type="entry name" value="HYPOTHETICAL MEMBRANE SPANNING PROTEIN"/>
    <property type="match status" value="1"/>
</dbReference>
<evidence type="ECO:0000313" key="4">
    <source>
        <dbReference type="Proteomes" id="UP001519288"/>
    </source>
</evidence>
<organism evidence="3 4">
    <name type="scientific">Paenibacillus shirakamiensis</name>
    <dbReference type="NCBI Taxonomy" id="1265935"/>
    <lineage>
        <taxon>Bacteria</taxon>
        <taxon>Bacillati</taxon>
        <taxon>Bacillota</taxon>
        <taxon>Bacilli</taxon>
        <taxon>Bacillales</taxon>
        <taxon>Paenibacillaceae</taxon>
        <taxon>Paenibacillus</taxon>
    </lineage>
</organism>
<dbReference type="Proteomes" id="UP001519288">
    <property type="component" value="Unassembled WGS sequence"/>
</dbReference>
<dbReference type="Pfam" id="PF04235">
    <property type="entry name" value="DUF418"/>
    <property type="match status" value="1"/>
</dbReference>
<dbReference type="InterPro" id="IPR007349">
    <property type="entry name" value="DUF418"/>
</dbReference>
<evidence type="ECO:0000259" key="2">
    <source>
        <dbReference type="Pfam" id="PF04235"/>
    </source>
</evidence>
<feature type="transmembrane region" description="Helical" evidence="1">
    <location>
        <begin position="298"/>
        <end position="319"/>
    </location>
</feature>
<accession>A0ABS4JFU5</accession>
<feature type="transmembrane region" description="Helical" evidence="1">
    <location>
        <begin position="20"/>
        <end position="37"/>
    </location>
</feature>
<reference evidence="3 4" key="1">
    <citation type="submission" date="2021-03" db="EMBL/GenBank/DDBJ databases">
        <title>Genomic Encyclopedia of Type Strains, Phase IV (KMG-IV): sequencing the most valuable type-strain genomes for metagenomic binning, comparative biology and taxonomic classification.</title>
        <authorList>
            <person name="Goeker M."/>
        </authorList>
    </citation>
    <scope>NUCLEOTIDE SEQUENCE [LARGE SCALE GENOMIC DNA]</scope>
    <source>
        <strain evidence="3 4">DSM 26806</strain>
    </source>
</reference>
<keyword evidence="1" id="KW-0812">Transmembrane</keyword>
<feature type="transmembrane region" description="Helical" evidence="1">
    <location>
        <begin position="226"/>
        <end position="245"/>
    </location>
</feature>
<feature type="transmembrane region" description="Helical" evidence="1">
    <location>
        <begin position="57"/>
        <end position="83"/>
    </location>
</feature>
<dbReference type="InterPro" id="IPR052529">
    <property type="entry name" value="Bact_Transport_Assoc"/>
</dbReference>
<keyword evidence="4" id="KW-1185">Reference proteome</keyword>
<keyword evidence="1" id="KW-0472">Membrane</keyword>
<feature type="transmembrane region" description="Helical" evidence="1">
    <location>
        <begin position="127"/>
        <end position="152"/>
    </location>
</feature>
<feature type="transmembrane region" description="Helical" evidence="1">
    <location>
        <begin position="325"/>
        <end position="344"/>
    </location>
</feature>
<evidence type="ECO:0000313" key="3">
    <source>
        <dbReference type="EMBL" id="MBP2000589.1"/>
    </source>
</evidence>
<proteinExistence type="predicted"/>
<feature type="transmembrane region" description="Helical" evidence="1">
    <location>
        <begin position="95"/>
        <end position="115"/>
    </location>
</feature>
<sequence length="392" mass="45561">MLANENRNERIISLDQLRGFALLTIFLVNLNQLGGIQRDTMFWTYKSFTLSDRIFEIVNIIFANSSRPLFAFMFGITMVIMYDRAIERQKNAYSILFRRMLILLLVGAMHHIWIWQGDILFMYAMDGLILLLFVSMSAWPLFLFGLLAICLYQPAPFFVYLDGQGGPIDLSQYFLLLPGRNPFISNVLNGLNLSFPYQFSQATQHLSFFLFGMAAYRAKLFHLKHGIITGVLGVILLITGIWTKYQLNTNIDFPFLNQTIFWHFSVSLGLVFLFLYLSNSTRFSRFTQPFEWVGKISLTHYLMQSIVFSSIFISASFSLLGKLAFVHPVPFVVLLPIGLAFFALQMWVGKLWLQHFYYGPFEWIWRAGTYWTIPPMRRHPVEVNRTVRETLS</sequence>
<dbReference type="PANTHER" id="PTHR30590">
    <property type="entry name" value="INNER MEMBRANE PROTEIN"/>
    <property type="match status" value="1"/>
</dbReference>